<dbReference type="GO" id="GO:0005886">
    <property type="term" value="C:plasma membrane"/>
    <property type="evidence" value="ECO:0007669"/>
    <property type="project" value="TreeGrafter"/>
</dbReference>
<evidence type="ECO:0000256" key="8">
    <source>
        <dbReference type="ARBA" id="ARBA00022989"/>
    </source>
</evidence>
<dbReference type="NCBIfam" id="NF033092">
    <property type="entry name" value="HK_WalK"/>
    <property type="match status" value="1"/>
</dbReference>
<dbReference type="Pfam" id="PF00989">
    <property type="entry name" value="PAS"/>
    <property type="match status" value="1"/>
</dbReference>
<dbReference type="PROSITE" id="PS50112">
    <property type="entry name" value="PAS"/>
    <property type="match status" value="1"/>
</dbReference>
<dbReference type="InterPro" id="IPR036890">
    <property type="entry name" value="HATPase_C_sf"/>
</dbReference>
<evidence type="ECO:0000313" key="18">
    <source>
        <dbReference type="Proteomes" id="UP000234384"/>
    </source>
</evidence>
<dbReference type="InterPro" id="IPR035965">
    <property type="entry name" value="PAS-like_dom_sf"/>
</dbReference>
<dbReference type="SUPFAM" id="SSF158472">
    <property type="entry name" value="HAMP domain-like"/>
    <property type="match status" value="1"/>
</dbReference>
<dbReference type="SUPFAM" id="SSF55874">
    <property type="entry name" value="ATPase domain of HSP90 chaperone/DNA topoisomerase II/histidine kinase"/>
    <property type="match status" value="1"/>
</dbReference>
<comment type="caution">
    <text evidence="17">The sequence shown here is derived from an EMBL/GenBank/DDBJ whole genome shotgun (WGS) entry which is preliminary data.</text>
</comment>
<feature type="domain" description="Histidine kinase" evidence="13">
    <location>
        <begin position="385"/>
        <end position="607"/>
    </location>
</feature>
<dbReference type="Gene3D" id="1.10.8.500">
    <property type="entry name" value="HAMP domain in histidine kinase"/>
    <property type="match status" value="1"/>
</dbReference>
<dbReference type="SMART" id="SM00388">
    <property type="entry name" value="HisKA"/>
    <property type="match status" value="1"/>
</dbReference>
<dbReference type="CDD" id="cd00075">
    <property type="entry name" value="HATPase"/>
    <property type="match status" value="1"/>
</dbReference>
<sequence length="616" mass="69732">MRKTRFRFYQSIYFKIPLLFLFILLISFQFIGVFFIDQLESQTINQTKAQINTQADFLMNNVVNVMVNNAEDSQQTYVQLNQTLDTFTSTLPVRINVVNNSETIIATNQGSELSLIGTQTTEPEVRNVILNRSMMELESYDNETKTPQYQIIKPLLTPDGTSTLGALLIETNLNQVYQQNNNIIDLFVQATFLAIVIAIVIALVLSQGLTRPIEEMRQQALRISEGVYNYPATIYGTDELGELANTINELAIKVKDAQESTESERQRLDGILRHMTDGVIGTDHRGKVLLVNDRALSLLNLREDQAHGQSILKLLGIEDQFKLNDLFRKEQVILMVQDDAEQSIYKGEFSIIKRDSGFISGLVCVLTDVTEQQKTEQERRDFVSNVSHELRTPLTSIKSYSEALAEGAWQDESIAPHFLEVIESESNRMIRMISNLLDLSKIDGGQIVLNKDYVDLKRVLNFILDRLEFTVANDPNGENYQIVREFTPRDIYVDIDQDRMTQVIDNLLNNAIKYSPDGGTVTVRLSEEQGFVKVSVIDEGLGISKSDAERLFERFYRVDKARSREQGGSGLGLAISKEVIELHGGQIWVESVEGKGSNFSFTLPSTSFEDIEEDWG</sequence>
<dbReference type="InterPro" id="IPR013767">
    <property type="entry name" value="PAS_fold"/>
</dbReference>
<dbReference type="PROSITE" id="PS50885">
    <property type="entry name" value="HAMP"/>
    <property type="match status" value="1"/>
</dbReference>
<dbReference type="PANTHER" id="PTHR45453">
    <property type="entry name" value="PHOSPHATE REGULON SENSOR PROTEIN PHOR"/>
    <property type="match status" value="1"/>
</dbReference>
<dbReference type="InterPro" id="IPR003661">
    <property type="entry name" value="HisK_dim/P_dom"/>
</dbReference>
<dbReference type="Gene3D" id="3.30.450.20">
    <property type="entry name" value="PAS domain"/>
    <property type="match status" value="2"/>
</dbReference>
<feature type="coiled-coil region" evidence="11">
    <location>
        <begin position="240"/>
        <end position="267"/>
    </location>
</feature>
<dbReference type="Pfam" id="PF00672">
    <property type="entry name" value="HAMP"/>
    <property type="match status" value="1"/>
</dbReference>
<dbReference type="InterPro" id="IPR003594">
    <property type="entry name" value="HATPase_dom"/>
</dbReference>
<dbReference type="InterPro" id="IPR000700">
    <property type="entry name" value="PAS-assoc_C"/>
</dbReference>
<dbReference type="EC" id="2.7.13.3" evidence="3"/>
<evidence type="ECO:0000256" key="11">
    <source>
        <dbReference type="SAM" id="Coils"/>
    </source>
</evidence>
<dbReference type="Pfam" id="PF02518">
    <property type="entry name" value="HATPase_c"/>
    <property type="match status" value="1"/>
</dbReference>
<dbReference type="Pfam" id="PF00512">
    <property type="entry name" value="HisKA"/>
    <property type="match status" value="1"/>
</dbReference>
<dbReference type="InterPro" id="IPR005467">
    <property type="entry name" value="His_kinase_dom"/>
</dbReference>
<reference evidence="17 18" key="1">
    <citation type="submission" date="2017-12" db="EMBL/GenBank/DDBJ databases">
        <title>Phylogenetic diversity of female urinary microbiome.</title>
        <authorList>
            <person name="Thomas-White K."/>
            <person name="Wolfe A.J."/>
        </authorList>
    </citation>
    <scope>NUCLEOTIDE SEQUENCE [LARGE SCALE GENOMIC DNA]</scope>
    <source>
        <strain evidence="17 18">UMB0898</strain>
    </source>
</reference>
<dbReference type="AlphaFoldDB" id="A0A2I1K4Q2"/>
<evidence type="ECO:0000256" key="3">
    <source>
        <dbReference type="ARBA" id="ARBA00012438"/>
    </source>
</evidence>
<dbReference type="Gene3D" id="3.30.565.10">
    <property type="entry name" value="Histidine kinase-like ATPase, C-terminal domain"/>
    <property type="match status" value="1"/>
</dbReference>
<evidence type="ECO:0000259" key="15">
    <source>
        <dbReference type="PROSITE" id="PS50113"/>
    </source>
</evidence>
<dbReference type="GO" id="GO:0000155">
    <property type="term" value="F:phosphorelay sensor kinase activity"/>
    <property type="evidence" value="ECO:0007669"/>
    <property type="project" value="InterPro"/>
</dbReference>
<dbReference type="PRINTS" id="PR00344">
    <property type="entry name" value="BCTRLSENSOR"/>
</dbReference>
<dbReference type="CDD" id="cd06225">
    <property type="entry name" value="HAMP"/>
    <property type="match status" value="1"/>
</dbReference>
<feature type="domain" description="PAC" evidence="15">
    <location>
        <begin position="328"/>
        <end position="381"/>
    </location>
</feature>
<dbReference type="SMART" id="SM00387">
    <property type="entry name" value="HATPase_c"/>
    <property type="match status" value="1"/>
</dbReference>
<dbReference type="RefSeq" id="WP_101953765.1">
    <property type="nucleotide sequence ID" value="NZ_PKHE01000002.1"/>
</dbReference>
<comment type="catalytic activity">
    <reaction evidence="1">
        <text>ATP + protein L-histidine = ADP + protein N-phospho-L-histidine.</text>
        <dbReference type="EC" id="2.7.13.3"/>
    </reaction>
</comment>
<name>A0A2I1K4Q2_9LACT</name>
<feature type="domain" description="HAMP" evidence="16">
    <location>
        <begin position="207"/>
        <end position="259"/>
    </location>
</feature>
<evidence type="ECO:0000256" key="6">
    <source>
        <dbReference type="ARBA" id="ARBA00022692"/>
    </source>
</evidence>
<dbReference type="SUPFAM" id="SSF47384">
    <property type="entry name" value="Homodimeric domain of signal transducing histidine kinase"/>
    <property type="match status" value="1"/>
</dbReference>
<dbReference type="GO" id="GO:0004721">
    <property type="term" value="F:phosphoprotein phosphatase activity"/>
    <property type="evidence" value="ECO:0007669"/>
    <property type="project" value="TreeGrafter"/>
</dbReference>
<dbReference type="CDD" id="cd00082">
    <property type="entry name" value="HisKA"/>
    <property type="match status" value="1"/>
</dbReference>
<evidence type="ECO:0000256" key="4">
    <source>
        <dbReference type="ARBA" id="ARBA00022553"/>
    </source>
</evidence>
<dbReference type="Gene3D" id="1.10.287.130">
    <property type="match status" value="1"/>
</dbReference>
<dbReference type="InterPro" id="IPR000014">
    <property type="entry name" value="PAS"/>
</dbReference>
<keyword evidence="6 12" id="KW-0812">Transmembrane</keyword>
<organism evidence="17 18">
    <name type="scientific">Falseniella ignava</name>
    <dbReference type="NCBI Taxonomy" id="137730"/>
    <lineage>
        <taxon>Bacteria</taxon>
        <taxon>Bacillati</taxon>
        <taxon>Bacillota</taxon>
        <taxon>Bacilli</taxon>
        <taxon>Lactobacillales</taxon>
        <taxon>Aerococcaceae</taxon>
        <taxon>Falseniella</taxon>
    </lineage>
</organism>
<dbReference type="Proteomes" id="UP000234384">
    <property type="component" value="Unassembled WGS sequence"/>
</dbReference>
<feature type="transmembrane region" description="Helical" evidence="12">
    <location>
        <begin position="12"/>
        <end position="36"/>
    </location>
</feature>
<evidence type="ECO:0000256" key="7">
    <source>
        <dbReference type="ARBA" id="ARBA00022777"/>
    </source>
</evidence>
<dbReference type="SUPFAM" id="SSF55785">
    <property type="entry name" value="PYP-like sensor domain (PAS domain)"/>
    <property type="match status" value="1"/>
</dbReference>
<dbReference type="SMART" id="SM00304">
    <property type="entry name" value="HAMP"/>
    <property type="match status" value="1"/>
</dbReference>
<keyword evidence="4" id="KW-0597">Phosphoprotein</keyword>
<evidence type="ECO:0000256" key="9">
    <source>
        <dbReference type="ARBA" id="ARBA00023012"/>
    </source>
</evidence>
<dbReference type="CDD" id="cd00130">
    <property type="entry name" value="PAS"/>
    <property type="match status" value="1"/>
</dbReference>
<dbReference type="SMART" id="SM00091">
    <property type="entry name" value="PAS"/>
    <property type="match status" value="1"/>
</dbReference>
<dbReference type="InterPro" id="IPR049814">
    <property type="entry name" value="Resp_reg_WalK"/>
</dbReference>
<comment type="subcellular location">
    <subcellularLocation>
        <location evidence="2">Membrane</location>
    </subcellularLocation>
</comment>
<evidence type="ECO:0000259" key="13">
    <source>
        <dbReference type="PROSITE" id="PS50109"/>
    </source>
</evidence>
<dbReference type="FunFam" id="1.10.287.130:FF:000001">
    <property type="entry name" value="Two-component sensor histidine kinase"/>
    <property type="match status" value="1"/>
</dbReference>
<dbReference type="GO" id="GO:0016036">
    <property type="term" value="P:cellular response to phosphate starvation"/>
    <property type="evidence" value="ECO:0007669"/>
    <property type="project" value="TreeGrafter"/>
</dbReference>
<dbReference type="OrthoDB" id="9813151at2"/>
<dbReference type="InterPro" id="IPR004358">
    <property type="entry name" value="Sig_transdc_His_kin-like_C"/>
</dbReference>
<keyword evidence="9" id="KW-0902">Two-component regulatory system</keyword>
<keyword evidence="7 17" id="KW-0418">Kinase</keyword>
<evidence type="ECO:0000256" key="5">
    <source>
        <dbReference type="ARBA" id="ARBA00022679"/>
    </source>
</evidence>
<dbReference type="Pfam" id="PF23846">
    <property type="entry name" value="Cache_WalK"/>
    <property type="match status" value="1"/>
</dbReference>
<keyword evidence="11" id="KW-0175">Coiled coil</keyword>
<dbReference type="InterPro" id="IPR050351">
    <property type="entry name" value="BphY/WalK/GraS-like"/>
</dbReference>
<evidence type="ECO:0000256" key="10">
    <source>
        <dbReference type="ARBA" id="ARBA00023136"/>
    </source>
</evidence>
<dbReference type="NCBIfam" id="TIGR00229">
    <property type="entry name" value="sensory_box"/>
    <property type="match status" value="1"/>
</dbReference>
<dbReference type="FunFam" id="3.30.565.10:FF:000006">
    <property type="entry name" value="Sensor histidine kinase WalK"/>
    <property type="match status" value="1"/>
</dbReference>
<feature type="domain" description="PAS" evidence="14">
    <location>
        <begin position="264"/>
        <end position="329"/>
    </location>
</feature>
<dbReference type="InterPro" id="IPR003660">
    <property type="entry name" value="HAMP_dom"/>
</dbReference>
<gene>
    <name evidence="17" type="primary">walK</name>
    <name evidence="17" type="ORF">CYJ57_01340</name>
</gene>
<evidence type="ECO:0000256" key="12">
    <source>
        <dbReference type="SAM" id="Phobius"/>
    </source>
</evidence>
<dbReference type="PROSITE" id="PS50109">
    <property type="entry name" value="HIS_KIN"/>
    <property type="match status" value="1"/>
</dbReference>
<evidence type="ECO:0000256" key="1">
    <source>
        <dbReference type="ARBA" id="ARBA00000085"/>
    </source>
</evidence>
<protein>
    <recommendedName>
        <fullName evidence="3">histidine kinase</fullName>
        <ecNumber evidence="3">2.7.13.3</ecNumber>
    </recommendedName>
</protein>
<dbReference type="PROSITE" id="PS50113">
    <property type="entry name" value="PAC"/>
    <property type="match status" value="1"/>
</dbReference>
<dbReference type="GO" id="GO:0006355">
    <property type="term" value="P:regulation of DNA-templated transcription"/>
    <property type="evidence" value="ECO:0007669"/>
    <property type="project" value="InterPro"/>
</dbReference>
<evidence type="ECO:0000313" key="17">
    <source>
        <dbReference type="EMBL" id="PKY90535.1"/>
    </source>
</evidence>
<evidence type="ECO:0000259" key="14">
    <source>
        <dbReference type="PROSITE" id="PS50112"/>
    </source>
</evidence>
<dbReference type="EMBL" id="PKHE01000002">
    <property type="protein sequence ID" value="PKY90535.1"/>
    <property type="molecule type" value="Genomic_DNA"/>
</dbReference>
<dbReference type="PANTHER" id="PTHR45453:SF1">
    <property type="entry name" value="PHOSPHATE REGULON SENSOR PROTEIN PHOR"/>
    <property type="match status" value="1"/>
</dbReference>
<evidence type="ECO:0000259" key="16">
    <source>
        <dbReference type="PROSITE" id="PS50885"/>
    </source>
</evidence>
<proteinExistence type="predicted"/>
<accession>A0A2I1K4Q2</accession>
<dbReference type="InterPro" id="IPR057640">
    <property type="entry name" value="Cache_WalK"/>
</dbReference>
<dbReference type="InterPro" id="IPR036097">
    <property type="entry name" value="HisK_dim/P_sf"/>
</dbReference>
<keyword evidence="5" id="KW-0808">Transferase</keyword>
<keyword evidence="8 12" id="KW-1133">Transmembrane helix</keyword>
<evidence type="ECO:0000256" key="2">
    <source>
        <dbReference type="ARBA" id="ARBA00004370"/>
    </source>
</evidence>
<keyword evidence="10 12" id="KW-0472">Membrane</keyword>